<dbReference type="Pfam" id="PF01391">
    <property type="entry name" value="Collagen"/>
    <property type="match status" value="1"/>
</dbReference>
<dbReference type="InterPro" id="IPR050149">
    <property type="entry name" value="Collagen_superfamily"/>
</dbReference>
<dbReference type="GO" id="GO:0031012">
    <property type="term" value="C:extracellular matrix"/>
    <property type="evidence" value="ECO:0007669"/>
    <property type="project" value="TreeGrafter"/>
</dbReference>
<evidence type="ECO:0000259" key="6">
    <source>
        <dbReference type="PROSITE" id="PS51461"/>
    </source>
</evidence>
<sequence length="232" mass="24798">PGKQGEMGPEGDEGLQGPTGLPGDDGEPGPEGPVGPPGLTGHQGKRGEQGFAGDAGPPGQAGSTGGVKIVGNAGDAVKKRRRVVRSVGSKTKTTTVKDIKQAMFKRLEKLLKNAQAARYPTGTDKKYAARSCKDVKLTNKRAPNDTYWIDPNEGSHHDAIQVNCVFFDDGTVETCVPSKMSTGVLVTYREPIDGESEWQSQLRIVGNHKAPLVHNYGDNSQINLLRVQHKYA</sequence>
<keyword evidence="4 7" id="KW-0176">Collagen</keyword>
<dbReference type="GO" id="GO:0005581">
    <property type="term" value="C:collagen trimer"/>
    <property type="evidence" value="ECO:0007669"/>
    <property type="project" value="UniProtKB-KW"/>
</dbReference>
<evidence type="ECO:0000256" key="1">
    <source>
        <dbReference type="ARBA" id="ARBA00004498"/>
    </source>
</evidence>
<feature type="non-terminal residue" evidence="7">
    <location>
        <position position="1"/>
    </location>
</feature>
<dbReference type="AlphaFoldDB" id="A0A0U2EZ35"/>
<dbReference type="EMBL" id="KP334977">
    <property type="protein sequence ID" value="AKS48957.1"/>
    <property type="molecule type" value="mRNA"/>
</dbReference>
<dbReference type="PROSITE" id="PS51461">
    <property type="entry name" value="NC1_FIB"/>
    <property type="match status" value="1"/>
</dbReference>
<dbReference type="InterPro" id="IPR000885">
    <property type="entry name" value="Fib_collagen_C"/>
</dbReference>
<dbReference type="PANTHER" id="PTHR24023">
    <property type="entry name" value="COLLAGEN ALPHA"/>
    <property type="match status" value="1"/>
</dbReference>
<dbReference type="Pfam" id="PF01410">
    <property type="entry name" value="COLFI"/>
    <property type="match status" value="1"/>
</dbReference>
<evidence type="ECO:0000313" key="7">
    <source>
        <dbReference type="EMBL" id="AKS48957.1"/>
    </source>
</evidence>
<dbReference type="GO" id="GO:0005615">
    <property type="term" value="C:extracellular space"/>
    <property type="evidence" value="ECO:0007669"/>
    <property type="project" value="TreeGrafter"/>
</dbReference>
<feature type="domain" description="Fibrillar collagen NC1" evidence="6">
    <location>
        <begin position="101"/>
        <end position="232"/>
    </location>
</feature>
<feature type="non-terminal residue" evidence="7">
    <location>
        <position position="232"/>
    </location>
</feature>
<protein>
    <submittedName>
        <fullName evidence="7">Collagen peptide</fullName>
    </submittedName>
</protein>
<accession>A0A0U2EZ35</accession>
<feature type="region of interest" description="Disordered" evidence="5">
    <location>
        <begin position="1"/>
        <end position="89"/>
    </location>
</feature>
<organism evidence="7">
    <name type="scientific">Pelodiscus sinensis</name>
    <name type="common">Chinese softshell turtle</name>
    <name type="synonym">Trionyx sinensis</name>
    <dbReference type="NCBI Taxonomy" id="13735"/>
    <lineage>
        <taxon>Eukaryota</taxon>
        <taxon>Metazoa</taxon>
        <taxon>Chordata</taxon>
        <taxon>Craniata</taxon>
        <taxon>Vertebrata</taxon>
        <taxon>Euteleostomi</taxon>
        <taxon>Archelosauria</taxon>
        <taxon>Testudinata</taxon>
        <taxon>Testudines</taxon>
        <taxon>Cryptodira</taxon>
        <taxon>Trionychia</taxon>
        <taxon>Trionychidae</taxon>
        <taxon>Pelodiscus</taxon>
    </lineage>
</organism>
<evidence type="ECO:0000256" key="5">
    <source>
        <dbReference type="SAM" id="MobiDB-lite"/>
    </source>
</evidence>
<evidence type="ECO:0000256" key="2">
    <source>
        <dbReference type="ARBA" id="ARBA00022525"/>
    </source>
</evidence>
<dbReference type="InterPro" id="IPR008160">
    <property type="entry name" value="Collagen"/>
</dbReference>
<keyword evidence="2" id="KW-0964">Secreted</keyword>
<dbReference type="GO" id="GO:0005201">
    <property type="term" value="F:extracellular matrix structural constituent"/>
    <property type="evidence" value="ECO:0007669"/>
    <property type="project" value="InterPro"/>
</dbReference>
<dbReference type="SMART" id="SM00038">
    <property type="entry name" value="COLFI"/>
    <property type="match status" value="1"/>
</dbReference>
<dbReference type="Gene3D" id="2.60.120.1000">
    <property type="match status" value="1"/>
</dbReference>
<comment type="subcellular location">
    <subcellularLocation>
        <location evidence="1">Secreted</location>
        <location evidence="1">Extracellular space</location>
        <location evidence="1">Extracellular matrix</location>
    </subcellularLocation>
</comment>
<name>A0A0U2EZ35_PELSI</name>
<keyword evidence="3" id="KW-0272">Extracellular matrix</keyword>
<proteinExistence type="evidence at transcript level"/>
<evidence type="ECO:0000256" key="4">
    <source>
        <dbReference type="ARBA" id="ARBA00023119"/>
    </source>
</evidence>
<reference evidence="7" key="1">
    <citation type="submission" date="2015-01" db="EMBL/GenBank/DDBJ databases">
        <title>Cloning, expression and antioxidant activity of a novel collagen from Pelodiscus sinensis.</title>
        <authorList>
            <person name="Xu R."/>
            <person name="Li D."/>
            <person name="Peng J."/>
            <person name="Fang J."/>
            <person name="Zhang L."/>
            <person name="Liu L."/>
        </authorList>
    </citation>
    <scope>NUCLEOTIDE SEQUENCE</scope>
</reference>
<dbReference type="PANTHER" id="PTHR24023:SF1082">
    <property type="entry name" value="COLLAGEN TRIPLE HELIX REPEAT"/>
    <property type="match status" value="1"/>
</dbReference>
<evidence type="ECO:0000256" key="3">
    <source>
        <dbReference type="ARBA" id="ARBA00022530"/>
    </source>
</evidence>